<sequence length="104" mass="12114">MTAHTHNAWISRLEYQLMLIAPRKMGLELLAFFQGWHTMNTTFMMETDGSWYLTPAYDVSSYLPGISHISIHGVAQRDGRATVLCWLCRPHRRQAGSYRDHTRF</sequence>
<evidence type="ECO:0000313" key="2">
    <source>
        <dbReference type="Proteomes" id="UP001046350"/>
    </source>
</evidence>
<proteinExistence type="predicted"/>
<dbReference type="EMBL" id="CP077076">
    <property type="protein sequence ID" value="QXH52735.1"/>
    <property type="molecule type" value="Genomic_DNA"/>
</dbReference>
<evidence type="ECO:0000313" key="1">
    <source>
        <dbReference type="EMBL" id="QXH52735.1"/>
    </source>
</evidence>
<organism evidence="1 2">
    <name type="scientific">Pseudomonas fakonensis</name>
    <dbReference type="NCBI Taxonomy" id="2842355"/>
    <lineage>
        <taxon>Bacteria</taxon>
        <taxon>Pseudomonadati</taxon>
        <taxon>Pseudomonadota</taxon>
        <taxon>Gammaproteobacteria</taxon>
        <taxon>Pseudomonadales</taxon>
        <taxon>Pseudomonadaceae</taxon>
        <taxon>Pseudomonas</taxon>
    </lineage>
</organism>
<accession>A0ABX8NA73</accession>
<reference evidence="1" key="1">
    <citation type="journal article" date="2021" name="Microorganisms">
        <title>The Ever-Expanding Pseudomonas Genus: Description of 43 New Species and Partition of the Pseudomonas putida Group.</title>
        <authorList>
            <person name="Girard L."/>
            <person name="Lood C."/>
            <person name="Hofte M."/>
            <person name="Vandamme P."/>
            <person name="Rokni-Zadeh H."/>
            <person name="van Noort V."/>
            <person name="Lavigne R."/>
            <person name="De Mot R."/>
        </authorList>
    </citation>
    <scope>NUCLEOTIDE SEQUENCE</scope>
    <source>
        <strain evidence="1">COW40</strain>
    </source>
</reference>
<name>A0ABX8NA73_9PSED</name>
<dbReference type="Proteomes" id="UP001046350">
    <property type="component" value="Chromosome"/>
</dbReference>
<keyword evidence="2" id="KW-1185">Reference proteome</keyword>
<dbReference type="RefSeq" id="WP_217842163.1">
    <property type="nucleotide sequence ID" value="NZ_CP077076.1"/>
</dbReference>
<gene>
    <name evidence="1" type="ORF">KSS94_06295</name>
</gene>
<protein>
    <submittedName>
        <fullName evidence="1">Uncharacterized protein</fullName>
    </submittedName>
</protein>